<accession>A0AAD6MBA9</accession>
<sequence length="134" mass="14897">MSERVFSISVQQEENFSGAYCCKTKEVLSHEGVRVPLNILYSRKAWQRVQSPGLLEGYGAYGEVLDKKLVPLLDACNTLLDPSFASHLAGLRRIWEASDTCSFPSVGVWEAAQMVGPEQRDIAISLMVLDHIII</sequence>
<dbReference type="InterPro" id="IPR051543">
    <property type="entry name" value="Serine_Peptidase_S9A"/>
</dbReference>
<dbReference type="Proteomes" id="UP001164929">
    <property type="component" value="Chromosome 10"/>
</dbReference>
<protein>
    <submittedName>
        <fullName evidence="1">Uncharacterized protein</fullName>
    </submittedName>
</protein>
<evidence type="ECO:0000313" key="2">
    <source>
        <dbReference type="Proteomes" id="UP001164929"/>
    </source>
</evidence>
<dbReference type="PANTHER" id="PTHR11757:SF12">
    <property type="entry name" value="PROLYL ENDOPEPTIDASE"/>
    <property type="match status" value="1"/>
</dbReference>
<name>A0AAD6MBA9_9ROSI</name>
<comment type="caution">
    <text evidence="1">The sequence shown here is derived from an EMBL/GenBank/DDBJ whole genome shotgun (WGS) entry which is preliminary data.</text>
</comment>
<reference evidence="1" key="1">
    <citation type="journal article" date="2023" name="Mol. Ecol. Resour.">
        <title>Chromosome-level genome assembly of a triploid poplar Populus alba 'Berolinensis'.</title>
        <authorList>
            <person name="Chen S."/>
            <person name="Yu Y."/>
            <person name="Wang X."/>
            <person name="Wang S."/>
            <person name="Zhang T."/>
            <person name="Zhou Y."/>
            <person name="He R."/>
            <person name="Meng N."/>
            <person name="Wang Y."/>
            <person name="Liu W."/>
            <person name="Liu Z."/>
            <person name="Liu J."/>
            <person name="Guo Q."/>
            <person name="Huang H."/>
            <person name="Sederoff R.R."/>
            <person name="Wang G."/>
            <person name="Qu G."/>
            <person name="Chen S."/>
        </authorList>
    </citation>
    <scope>NUCLEOTIDE SEQUENCE</scope>
    <source>
        <strain evidence="1">SC-2020</strain>
    </source>
</reference>
<proteinExistence type="predicted"/>
<dbReference type="AlphaFoldDB" id="A0AAD6MBA9"/>
<evidence type="ECO:0000313" key="1">
    <source>
        <dbReference type="EMBL" id="KAJ6982339.1"/>
    </source>
</evidence>
<dbReference type="EMBL" id="JAQIZT010000010">
    <property type="protein sequence ID" value="KAJ6982339.1"/>
    <property type="molecule type" value="Genomic_DNA"/>
</dbReference>
<organism evidence="1 2">
    <name type="scientific">Populus alba x Populus x berolinensis</name>
    <dbReference type="NCBI Taxonomy" id="444605"/>
    <lineage>
        <taxon>Eukaryota</taxon>
        <taxon>Viridiplantae</taxon>
        <taxon>Streptophyta</taxon>
        <taxon>Embryophyta</taxon>
        <taxon>Tracheophyta</taxon>
        <taxon>Spermatophyta</taxon>
        <taxon>Magnoliopsida</taxon>
        <taxon>eudicotyledons</taxon>
        <taxon>Gunneridae</taxon>
        <taxon>Pentapetalae</taxon>
        <taxon>rosids</taxon>
        <taxon>fabids</taxon>
        <taxon>Malpighiales</taxon>
        <taxon>Salicaceae</taxon>
        <taxon>Saliceae</taxon>
        <taxon>Populus</taxon>
    </lineage>
</organism>
<dbReference type="GO" id="GO:0009507">
    <property type="term" value="C:chloroplast"/>
    <property type="evidence" value="ECO:0007669"/>
    <property type="project" value="TreeGrafter"/>
</dbReference>
<gene>
    <name evidence="1" type="ORF">NC653_025444</name>
</gene>
<dbReference type="PANTHER" id="PTHR11757">
    <property type="entry name" value="PROTEASE FAMILY S9A OLIGOPEPTIDASE"/>
    <property type="match status" value="1"/>
</dbReference>
<keyword evidence="2" id="KW-1185">Reference proteome</keyword>